<evidence type="ECO:0000259" key="1">
    <source>
        <dbReference type="SMART" id="SM00881"/>
    </source>
</evidence>
<dbReference type="PANTHER" id="PTHR33303">
    <property type="entry name" value="CYTOPLASMIC PROTEIN-RELATED"/>
    <property type="match status" value="1"/>
</dbReference>
<dbReference type="InterPro" id="IPR036291">
    <property type="entry name" value="NAD(P)-bd_dom_sf"/>
</dbReference>
<feature type="domain" description="CoA-binding" evidence="1">
    <location>
        <begin position="13"/>
        <end position="107"/>
    </location>
</feature>
<sequence length="142" mass="15671">MSLSSDEEIAEVLRSVKTVAVLGASHKPERPSYGVMQFLLRKGYTVFPVNPGLAGTELLGQRVYGALIDIPQPVDMVDVFRNASFLPQIVEEVIQCKVGILWTQLEVIDRDAAMHAEAQGIRVVMDRCPAIEWPRLKAAALL</sequence>
<dbReference type="PANTHER" id="PTHR33303:SF2">
    <property type="entry name" value="COA-BINDING DOMAIN-CONTAINING PROTEIN"/>
    <property type="match status" value="1"/>
</dbReference>
<evidence type="ECO:0000313" key="3">
    <source>
        <dbReference type="Proteomes" id="UP001626537"/>
    </source>
</evidence>
<accession>A0ABZ0I1B1</accession>
<proteinExistence type="predicted"/>
<dbReference type="RefSeq" id="WP_407347440.1">
    <property type="nucleotide sequence ID" value="NZ_CP136864.1"/>
</dbReference>
<name>A0ABZ0I1B1_9GAMM</name>
<reference evidence="2 3" key="1">
    <citation type="submission" date="2023-10" db="EMBL/GenBank/DDBJ databases">
        <title>Two novel species belonging to the OM43/NOR5 clade.</title>
        <authorList>
            <person name="Park M."/>
        </authorList>
    </citation>
    <scope>NUCLEOTIDE SEQUENCE [LARGE SCALE GENOMIC DNA]</scope>
    <source>
        <strain evidence="2 3">IMCC43200</strain>
    </source>
</reference>
<dbReference type="Pfam" id="PF13380">
    <property type="entry name" value="CoA_binding_2"/>
    <property type="match status" value="1"/>
</dbReference>
<dbReference type="InterPro" id="IPR003781">
    <property type="entry name" value="CoA-bd"/>
</dbReference>
<protein>
    <submittedName>
        <fullName evidence="2">CoA-binding protein</fullName>
    </submittedName>
</protein>
<dbReference type="SUPFAM" id="SSF51735">
    <property type="entry name" value="NAD(P)-binding Rossmann-fold domains"/>
    <property type="match status" value="1"/>
</dbReference>
<dbReference type="SMART" id="SM00881">
    <property type="entry name" value="CoA_binding"/>
    <property type="match status" value="1"/>
</dbReference>
<dbReference type="Gene3D" id="3.40.50.720">
    <property type="entry name" value="NAD(P)-binding Rossmann-like Domain"/>
    <property type="match status" value="1"/>
</dbReference>
<gene>
    <name evidence="2" type="ORF">R0135_13580</name>
</gene>
<evidence type="ECO:0000313" key="2">
    <source>
        <dbReference type="EMBL" id="WOJ92808.1"/>
    </source>
</evidence>
<organism evidence="2 3">
    <name type="scientific">Congregibacter variabilis</name>
    <dbReference type="NCBI Taxonomy" id="3081200"/>
    <lineage>
        <taxon>Bacteria</taxon>
        <taxon>Pseudomonadati</taxon>
        <taxon>Pseudomonadota</taxon>
        <taxon>Gammaproteobacteria</taxon>
        <taxon>Cellvibrionales</taxon>
        <taxon>Halieaceae</taxon>
        <taxon>Congregibacter</taxon>
    </lineage>
</organism>
<dbReference type="EMBL" id="CP136864">
    <property type="protein sequence ID" value="WOJ92808.1"/>
    <property type="molecule type" value="Genomic_DNA"/>
</dbReference>
<dbReference type="Proteomes" id="UP001626537">
    <property type="component" value="Chromosome"/>
</dbReference>
<keyword evidence="3" id="KW-1185">Reference proteome</keyword>